<evidence type="ECO:0000313" key="4">
    <source>
        <dbReference type="Proteomes" id="UP000183954"/>
    </source>
</evidence>
<sequence>MFFSKDKKSHLDEELYERCYYRVFTAVNLIARDPDLAEDAVQEGFYKAFCNISQLREQTKFCAWVMSIAINDSDDAQVRKIEINGNEGHLIKTKDGTLILRWAMRGLGIALIGKIEKEELIKVARSVA</sequence>
<dbReference type="Pfam" id="PF04542">
    <property type="entry name" value="Sigma70_r2"/>
    <property type="match status" value="1"/>
</dbReference>
<accession>A0A1M5ZSH7</accession>
<organism evidence="3 4">
    <name type="scientific">Desulfosporosinus lacus DSM 15449</name>
    <dbReference type="NCBI Taxonomy" id="1121420"/>
    <lineage>
        <taxon>Bacteria</taxon>
        <taxon>Bacillati</taxon>
        <taxon>Bacillota</taxon>
        <taxon>Clostridia</taxon>
        <taxon>Eubacteriales</taxon>
        <taxon>Desulfitobacteriaceae</taxon>
        <taxon>Desulfosporosinus</taxon>
    </lineage>
</organism>
<dbReference type="OrthoDB" id="9782703at2"/>
<name>A0A1M5ZSH7_9FIRM</name>
<dbReference type="Proteomes" id="UP000183954">
    <property type="component" value="Unassembled WGS sequence"/>
</dbReference>
<proteinExistence type="predicted"/>
<dbReference type="EMBL" id="FQXJ01000014">
    <property type="protein sequence ID" value="SHI27069.1"/>
    <property type="molecule type" value="Genomic_DNA"/>
</dbReference>
<dbReference type="Pfam" id="PF14285">
    <property type="entry name" value="DUF4367"/>
    <property type="match status" value="1"/>
</dbReference>
<dbReference type="InterPro" id="IPR007627">
    <property type="entry name" value="RNA_pol_sigma70_r2"/>
</dbReference>
<reference evidence="4" key="1">
    <citation type="submission" date="2016-11" db="EMBL/GenBank/DDBJ databases">
        <authorList>
            <person name="Varghese N."/>
            <person name="Submissions S."/>
        </authorList>
    </citation>
    <scope>NUCLEOTIDE SEQUENCE [LARGE SCALE GENOMIC DNA]</scope>
    <source>
        <strain evidence="4">DSM 15449</strain>
    </source>
</reference>
<evidence type="ECO:0000313" key="3">
    <source>
        <dbReference type="EMBL" id="SHI27069.1"/>
    </source>
</evidence>
<feature type="domain" description="DUF4367" evidence="2">
    <location>
        <begin position="72"/>
        <end position="127"/>
    </location>
</feature>
<dbReference type="AlphaFoldDB" id="A0A1M5ZSH7"/>
<feature type="domain" description="RNA polymerase sigma-70 region 2" evidence="1">
    <location>
        <begin position="15"/>
        <end position="71"/>
    </location>
</feature>
<dbReference type="InterPro" id="IPR025377">
    <property type="entry name" value="DUF4367"/>
</dbReference>
<dbReference type="SUPFAM" id="SSF88946">
    <property type="entry name" value="Sigma2 domain of RNA polymerase sigma factors"/>
    <property type="match status" value="1"/>
</dbReference>
<dbReference type="Gene3D" id="1.10.1740.10">
    <property type="match status" value="1"/>
</dbReference>
<evidence type="ECO:0000259" key="2">
    <source>
        <dbReference type="Pfam" id="PF14285"/>
    </source>
</evidence>
<dbReference type="STRING" id="1121420.SAMN02746098_03610"/>
<dbReference type="GO" id="GO:0006352">
    <property type="term" value="P:DNA-templated transcription initiation"/>
    <property type="evidence" value="ECO:0007669"/>
    <property type="project" value="InterPro"/>
</dbReference>
<keyword evidence="4" id="KW-1185">Reference proteome</keyword>
<dbReference type="RefSeq" id="WP_073031099.1">
    <property type="nucleotide sequence ID" value="NZ_FQXJ01000014.1"/>
</dbReference>
<evidence type="ECO:0000259" key="1">
    <source>
        <dbReference type="Pfam" id="PF04542"/>
    </source>
</evidence>
<gene>
    <name evidence="3" type="ORF">SAMN02746098_03610</name>
</gene>
<protein>
    <submittedName>
        <fullName evidence="3">Sigma-70 region 2</fullName>
    </submittedName>
</protein>
<dbReference type="InterPro" id="IPR013325">
    <property type="entry name" value="RNA_pol_sigma_r2"/>
</dbReference>
<dbReference type="GO" id="GO:0003700">
    <property type="term" value="F:DNA-binding transcription factor activity"/>
    <property type="evidence" value="ECO:0007669"/>
    <property type="project" value="InterPro"/>
</dbReference>